<evidence type="ECO:0000256" key="2">
    <source>
        <dbReference type="ARBA" id="ARBA00022723"/>
    </source>
</evidence>
<dbReference type="PROSITE" id="PS01358">
    <property type="entry name" value="ZF_RANBP2_1"/>
    <property type="match status" value="2"/>
</dbReference>
<evidence type="ECO:0000256" key="1">
    <source>
        <dbReference type="ARBA" id="ARBA00008535"/>
    </source>
</evidence>
<dbReference type="Gene3D" id="3.40.50.300">
    <property type="entry name" value="P-loop containing nucleotide triphosphate hydrolases"/>
    <property type="match status" value="2"/>
</dbReference>
<dbReference type="SUPFAM" id="SSF52540">
    <property type="entry name" value="P-loop containing nucleoside triphosphate hydrolases"/>
    <property type="match status" value="1"/>
</dbReference>
<reference evidence="10 11" key="1">
    <citation type="submission" date="2022-12" db="EMBL/GenBank/DDBJ databases">
        <title>Chromosome-level genome of Tegillarca granosa.</title>
        <authorList>
            <person name="Kim J."/>
        </authorList>
    </citation>
    <scope>NUCLEOTIDE SEQUENCE [LARGE SCALE GENOMIC DNA]</scope>
    <source>
        <strain evidence="10">Teg-2019</strain>
        <tissue evidence="10">Adductor muscle</tissue>
    </source>
</reference>
<keyword evidence="3" id="KW-0547">Nucleotide-binding</keyword>
<name>A0ABQ9FZV6_TEGGR</name>
<feature type="domain" description="RanBP2-type" evidence="8">
    <location>
        <begin position="53"/>
        <end position="86"/>
    </location>
</feature>
<dbReference type="PROSITE" id="PS50199">
    <property type="entry name" value="ZF_RANBP2_2"/>
    <property type="match status" value="1"/>
</dbReference>
<organism evidence="10 11">
    <name type="scientific">Tegillarca granosa</name>
    <name type="common">Malaysian cockle</name>
    <name type="synonym">Anadara granosa</name>
    <dbReference type="NCBI Taxonomy" id="220873"/>
    <lineage>
        <taxon>Eukaryota</taxon>
        <taxon>Metazoa</taxon>
        <taxon>Spiralia</taxon>
        <taxon>Lophotrochozoa</taxon>
        <taxon>Mollusca</taxon>
        <taxon>Bivalvia</taxon>
        <taxon>Autobranchia</taxon>
        <taxon>Pteriomorphia</taxon>
        <taxon>Arcoida</taxon>
        <taxon>Arcoidea</taxon>
        <taxon>Arcidae</taxon>
        <taxon>Tegillarca</taxon>
    </lineage>
</organism>
<comment type="similarity">
    <text evidence="1">Belongs to the TRAFAC class TrmE-Era-EngA-EngB-Septin-like GTPase superfamily. AIG1/Toc34/Toc159-like paraseptin GTPase family. IAN subfamily.</text>
</comment>
<dbReference type="PANTHER" id="PTHR10903">
    <property type="entry name" value="GTPASE, IMAP FAMILY MEMBER-RELATED"/>
    <property type="match status" value="1"/>
</dbReference>
<evidence type="ECO:0000259" key="8">
    <source>
        <dbReference type="PROSITE" id="PS50199"/>
    </source>
</evidence>
<evidence type="ECO:0000256" key="4">
    <source>
        <dbReference type="ARBA" id="ARBA00022771"/>
    </source>
</evidence>
<keyword evidence="4 7" id="KW-0863">Zinc-finger</keyword>
<evidence type="ECO:0000313" key="11">
    <source>
        <dbReference type="Proteomes" id="UP001217089"/>
    </source>
</evidence>
<sequence>TAAWDDARHSWKCGRCNYDNDEQSIYCRTCAAFKQIRDKKILDEDIMSRRAKRKTIFMENWKCDNCQKVNDCLATECGVCKTPRGLAEQHKRRSYSREMLEPIPSCSKSGEENERRIILVGRTGCGKSATGNTILNSNTFVSDISSSSITRQCKRGKVERFGKIIQVVDTPGLFDTAPGPHAILMVIAIGRFTEEEKNTVHLLQKAFGKGIGKHMIVIFTRKDDLDSRNKSLEEILSTAPKHLWDILSECGHRYIAWNNNGSGEEKEFLVRRLHDTMESVLQENKGRFFQSDIFNETEMMLVRRQKEIRTKYESCLVRQSTFRKKTEELQRNKSVFYNMPKSAATSEYMLMADVKRPPHAENNDDPVYVKMEYPGPKMLDKQMECVEDFESSVSISISRETQSVWFQNSNVYEDYELREVLRKEVE</sequence>
<dbReference type="PROSITE" id="PS51720">
    <property type="entry name" value="G_AIG1"/>
    <property type="match status" value="1"/>
</dbReference>
<dbReference type="EMBL" id="JARBDR010000123">
    <property type="protein sequence ID" value="KAJ8321223.1"/>
    <property type="molecule type" value="Genomic_DNA"/>
</dbReference>
<feature type="non-terminal residue" evidence="10">
    <location>
        <position position="1"/>
    </location>
</feature>
<protein>
    <submittedName>
        <fullName evidence="10">Uncharacterized protein</fullName>
    </submittedName>
</protein>
<keyword evidence="11" id="KW-1185">Reference proteome</keyword>
<evidence type="ECO:0000256" key="7">
    <source>
        <dbReference type="PROSITE-ProRule" id="PRU00322"/>
    </source>
</evidence>
<dbReference type="InterPro" id="IPR006703">
    <property type="entry name" value="G_AIG1"/>
</dbReference>
<dbReference type="PANTHER" id="PTHR10903:SF184">
    <property type="entry name" value="GTP-BINDING PROTEIN A"/>
    <property type="match status" value="1"/>
</dbReference>
<keyword evidence="6" id="KW-0342">GTP-binding</keyword>
<evidence type="ECO:0000256" key="6">
    <source>
        <dbReference type="ARBA" id="ARBA00023134"/>
    </source>
</evidence>
<keyword evidence="5" id="KW-0862">Zinc</keyword>
<evidence type="ECO:0000259" key="9">
    <source>
        <dbReference type="PROSITE" id="PS51720"/>
    </source>
</evidence>
<keyword evidence="2" id="KW-0479">Metal-binding</keyword>
<gene>
    <name evidence="10" type="ORF">KUTeg_001224</name>
</gene>
<accession>A0ABQ9FZV6</accession>
<dbReference type="InterPro" id="IPR027417">
    <property type="entry name" value="P-loop_NTPase"/>
</dbReference>
<comment type="caution">
    <text evidence="10">The sequence shown here is derived from an EMBL/GenBank/DDBJ whole genome shotgun (WGS) entry which is preliminary data.</text>
</comment>
<proteinExistence type="inferred from homology"/>
<evidence type="ECO:0000256" key="3">
    <source>
        <dbReference type="ARBA" id="ARBA00022741"/>
    </source>
</evidence>
<feature type="non-terminal residue" evidence="10">
    <location>
        <position position="426"/>
    </location>
</feature>
<dbReference type="Proteomes" id="UP001217089">
    <property type="component" value="Unassembled WGS sequence"/>
</dbReference>
<feature type="domain" description="AIG1-type G" evidence="9">
    <location>
        <begin position="112"/>
        <end position="298"/>
    </location>
</feature>
<dbReference type="Pfam" id="PF04548">
    <property type="entry name" value="AIG1"/>
    <property type="match status" value="1"/>
</dbReference>
<dbReference type="InterPro" id="IPR045058">
    <property type="entry name" value="GIMA/IAN/Toc"/>
</dbReference>
<evidence type="ECO:0000256" key="5">
    <source>
        <dbReference type="ARBA" id="ARBA00022833"/>
    </source>
</evidence>
<dbReference type="InterPro" id="IPR001876">
    <property type="entry name" value="Znf_RanBP2"/>
</dbReference>
<evidence type="ECO:0000313" key="10">
    <source>
        <dbReference type="EMBL" id="KAJ8321223.1"/>
    </source>
</evidence>